<dbReference type="EMBL" id="CAADFJ010000110">
    <property type="protein sequence ID" value="VFK02978.1"/>
    <property type="molecule type" value="Genomic_DNA"/>
</dbReference>
<evidence type="ECO:0000313" key="1">
    <source>
        <dbReference type="EMBL" id="VFJ97212.1"/>
    </source>
</evidence>
<sequence>MYNDPIVAEIRKFRDEYARRFGYDLDAICRDLKREQAMGDRIIVKRSPASRAS</sequence>
<dbReference type="EMBL" id="CAADFG010000116">
    <property type="protein sequence ID" value="VFJ97212.1"/>
    <property type="molecule type" value="Genomic_DNA"/>
</dbReference>
<accession>A0A450UXH4</accession>
<name>A0A450UXH4_9GAMM</name>
<protein>
    <submittedName>
        <fullName evidence="1">Uncharacterized protein</fullName>
    </submittedName>
</protein>
<evidence type="ECO:0000313" key="3">
    <source>
        <dbReference type="EMBL" id="VFK02978.1"/>
    </source>
</evidence>
<reference evidence="1" key="1">
    <citation type="submission" date="2019-02" db="EMBL/GenBank/DDBJ databases">
        <authorList>
            <person name="Gruber-Vodicka R. H."/>
            <person name="Seah K. B. B."/>
        </authorList>
    </citation>
    <scope>NUCLEOTIDE SEQUENCE</scope>
    <source>
        <strain evidence="3">BECK_SA2B12</strain>
        <strain evidence="1">BECK_SA2B15</strain>
        <strain evidence="2">BECK_SA2B20</strain>
    </source>
</reference>
<organism evidence="1">
    <name type="scientific">Candidatus Kentrum eta</name>
    <dbReference type="NCBI Taxonomy" id="2126337"/>
    <lineage>
        <taxon>Bacteria</taxon>
        <taxon>Pseudomonadati</taxon>
        <taxon>Pseudomonadota</taxon>
        <taxon>Gammaproteobacteria</taxon>
        <taxon>Candidatus Kentrum</taxon>
    </lineage>
</organism>
<dbReference type="AlphaFoldDB" id="A0A450UXH4"/>
<evidence type="ECO:0000313" key="2">
    <source>
        <dbReference type="EMBL" id="VFJ97809.1"/>
    </source>
</evidence>
<proteinExistence type="predicted"/>
<gene>
    <name evidence="1" type="ORF">BECKH772A_GA0070896_1011610</name>
    <name evidence="2" type="ORF">BECKH772B_GA0070898_101198</name>
    <name evidence="3" type="ORF">BECKH772C_GA0070978_101109</name>
</gene>
<dbReference type="EMBL" id="CAADFI010000119">
    <property type="protein sequence ID" value="VFJ97809.1"/>
    <property type="molecule type" value="Genomic_DNA"/>
</dbReference>